<dbReference type="AlphaFoldDB" id="A0A2C9DEC8"/>
<keyword evidence="4" id="KW-1185">Reference proteome</keyword>
<protein>
    <submittedName>
        <fullName evidence="3">Putative hydrolase</fullName>
    </submittedName>
</protein>
<evidence type="ECO:0000313" key="4">
    <source>
        <dbReference type="Proteomes" id="UP000223606"/>
    </source>
</evidence>
<dbReference type="GO" id="GO:0016787">
    <property type="term" value="F:hydrolase activity"/>
    <property type="evidence" value="ECO:0007669"/>
    <property type="project" value="UniProtKB-KW"/>
</dbReference>
<organism evidence="3 4">
    <name type="scientific">Hartmannibacter diazotrophicus</name>
    <dbReference type="NCBI Taxonomy" id="1482074"/>
    <lineage>
        <taxon>Bacteria</taxon>
        <taxon>Pseudomonadati</taxon>
        <taxon>Pseudomonadota</taxon>
        <taxon>Alphaproteobacteria</taxon>
        <taxon>Hyphomicrobiales</taxon>
        <taxon>Pleomorphomonadaceae</taxon>
        <taxon>Hartmannibacter</taxon>
    </lineage>
</organism>
<dbReference type="Proteomes" id="UP000223606">
    <property type="component" value="Chromosome 1"/>
</dbReference>
<dbReference type="SUPFAM" id="SSF53474">
    <property type="entry name" value="alpha/beta-Hydrolases"/>
    <property type="match status" value="1"/>
</dbReference>
<dbReference type="PANTHER" id="PTHR43037:SF5">
    <property type="entry name" value="FERULOYL ESTERASE"/>
    <property type="match status" value="1"/>
</dbReference>
<evidence type="ECO:0000313" key="3">
    <source>
        <dbReference type="EMBL" id="SON58381.1"/>
    </source>
</evidence>
<dbReference type="Gene3D" id="3.40.50.1820">
    <property type="entry name" value="alpha/beta hydrolase"/>
    <property type="match status" value="1"/>
</dbReference>
<keyword evidence="2 3" id="KW-0378">Hydrolase</keyword>
<reference evidence="4" key="1">
    <citation type="submission" date="2017-09" db="EMBL/GenBank/DDBJ databases">
        <title>Genome sequence of Nannocystis excedens DSM 71.</title>
        <authorList>
            <person name="Blom J."/>
        </authorList>
    </citation>
    <scope>NUCLEOTIDE SEQUENCE [LARGE SCALE GENOMIC DNA]</scope>
    <source>
        <strain evidence="4">type strain: E19</strain>
    </source>
</reference>
<evidence type="ECO:0000256" key="1">
    <source>
        <dbReference type="ARBA" id="ARBA00022729"/>
    </source>
</evidence>
<proteinExistence type="predicted"/>
<name>A0A2C9DEC8_9HYPH</name>
<sequence>MMDFTNLDLSFLDPVLLGRLAFTHKAPTKPPLPPGRNSLGLSEKRDAILYVPEGIDPATPTPLLVLFHGAGGGAGIMLPNYEPHADARKFLILAPQSIYPTWDLVIAGNGPDRERLDTALTIVADHFTLDPAHLAFAGWSDGCSYALSIGLTNGRIVSHIIAMSGGFLAVTAPEGEPKIFISHGRHDEQLPVEVAGRGKAEQLKQADYDVTYVEHDGPHKIRADVVEQAVGFFLD</sequence>
<dbReference type="EMBL" id="LT960614">
    <property type="protein sequence ID" value="SON58381.1"/>
    <property type="molecule type" value="Genomic_DNA"/>
</dbReference>
<dbReference type="OrthoDB" id="9805640at2"/>
<evidence type="ECO:0000256" key="2">
    <source>
        <dbReference type="ARBA" id="ARBA00022801"/>
    </source>
</evidence>
<dbReference type="PANTHER" id="PTHR43037">
    <property type="entry name" value="UNNAMED PRODUCT-RELATED"/>
    <property type="match status" value="1"/>
</dbReference>
<accession>A0A2C9DEC8</accession>
<dbReference type="RefSeq" id="WP_099558589.1">
    <property type="nucleotide sequence ID" value="NZ_LT960614.1"/>
</dbReference>
<keyword evidence="1" id="KW-0732">Signal</keyword>
<gene>
    <name evidence="3" type="ORF">HDIA_4840</name>
</gene>
<dbReference type="InterPro" id="IPR050955">
    <property type="entry name" value="Plant_Biomass_Hydrol_Est"/>
</dbReference>
<dbReference type="KEGG" id="hdi:HDIA_4840"/>
<dbReference type="InterPro" id="IPR029058">
    <property type="entry name" value="AB_hydrolase_fold"/>
</dbReference>